<evidence type="ECO:0000256" key="10">
    <source>
        <dbReference type="SAM" id="MobiDB-lite"/>
    </source>
</evidence>
<evidence type="ECO:0000313" key="12">
    <source>
        <dbReference type="EMBL" id="GLY73543.1"/>
    </source>
</evidence>
<dbReference type="NCBIfam" id="TIGR00966">
    <property type="entry name" value="transloc_SecF"/>
    <property type="match status" value="1"/>
</dbReference>
<dbReference type="Pfam" id="PF02355">
    <property type="entry name" value="SecD_SecF_C"/>
    <property type="match status" value="1"/>
</dbReference>
<comment type="function">
    <text evidence="9">Part of the Sec protein translocase complex. Interacts with the SecYEG preprotein conducting channel. SecDF uses the proton motive force (PMF) to complete protein translocation after the ATP-dependent function of SecA.</text>
</comment>
<evidence type="ECO:0000256" key="3">
    <source>
        <dbReference type="ARBA" id="ARBA00022475"/>
    </source>
</evidence>
<keyword evidence="5 9" id="KW-0653">Protein transport</keyword>
<feature type="compositionally biased region" description="Basic residues" evidence="10">
    <location>
        <begin position="379"/>
        <end position="395"/>
    </location>
</feature>
<feature type="domain" description="Protein export membrane protein SecD/SecF C-terminal" evidence="11">
    <location>
        <begin position="124"/>
        <end position="306"/>
    </location>
</feature>
<comment type="caution">
    <text evidence="12">The sequence shown here is derived from an EMBL/GenBank/DDBJ whole genome shotgun (WGS) entry which is preliminary data.</text>
</comment>
<feature type="transmembrane region" description="Helical" evidence="9">
    <location>
        <begin position="26"/>
        <end position="47"/>
    </location>
</feature>
<feature type="transmembrane region" description="Helical" evidence="9">
    <location>
        <begin position="278"/>
        <end position="302"/>
    </location>
</feature>
<gene>
    <name evidence="9 12" type="primary">secF</name>
    <name evidence="12" type="ORF">Airi01_018100</name>
</gene>
<evidence type="ECO:0000256" key="1">
    <source>
        <dbReference type="ARBA" id="ARBA00004651"/>
    </source>
</evidence>
<comment type="similarity">
    <text evidence="9">Belongs to the SecD/SecF family. SecF subfamily.</text>
</comment>
<evidence type="ECO:0000256" key="9">
    <source>
        <dbReference type="HAMAP-Rule" id="MF_01464"/>
    </source>
</evidence>
<sequence>MSRLGTIGGRLHRGEISLNFVGRQKLWYSISGLILVISVVSLLTLGLNFGVEFKGGTVFQFPTKPGTTTSDARAAVADSGVVKEDPIVQKTGAGWRVQTESLTSAQVTKVQETVQHRFGLPKPDDVSPQSVGASWGKDISQKALQGLVIFLVAIIIYLSIAFEWRMAVAALIALAHDILITIGVYSLVQFEVTPSSVVGLLTILGYSLYDTVVVFDKVRENTRPLLTTKSMTYSQAANLGLNQTLVRSINTSVIALLPVAGLLFIGAGVMGAGTLKDLALVLFVGMLAGAYSSICIATPILADLQERQAKYRDLAKRVKSKAGSAKRQSRAANAEATAKPAADGPESEPQDTVPGEEETDAATSVGAGIRLVQQGPRQQPRRTGSKGHPSGKKKR</sequence>
<dbReference type="Pfam" id="PF07549">
    <property type="entry name" value="Sec_GG"/>
    <property type="match status" value="1"/>
</dbReference>
<evidence type="ECO:0000256" key="4">
    <source>
        <dbReference type="ARBA" id="ARBA00022692"/>
    </source>
</evidence>
<feature type="transmembrane region" description="Helical" evidence="9">
    <location>
        <begin position="194"/>
        <end position="215"/>
    </location>
</feature>
<dbReference type="InterPro" id="IPR048634">
    <property type="entry name" value="SecD_SecF_C"/>
</dbReference>
<dbReference type="InterPro" id="IPR005665">
    <property type="entry name" value="SecF_bac"/>
</dbReference>
<reference evidence="12" key="1">
    <citation type="submission" date="2023-03" db="EMBL/GenBank/DDBJ databases">
        <title>Actinoallomurus iriomotensis NBRC 103681.</title>
        <authorList>
            <person name="Ichikawa N."/>
            <person name="Sato H."/>
            <person name="Tonouchi N."/>
        </authorList>
    </citation>
    <scope>NUCLEOTIDE SEQUENCE</scope>
    <source>
        <strain evidence="12">NBRC 103681</strain>
    </source>
</reference>
<dbReference type="InterPro" id="IPR022813">
    <property type="entry name" value="SecD/SecF_arch_bac"/>
</dbReference>
<feature type="transmembrane region" description="Helical" evidence="9">
    <location>
        <begin position="253"/>
        <end position="272"/>
    </location>
</feature>
<feature type="compositionally biased region" description="Acidic residues" evidence="10">
    <location>
        <begin position="345"/>
        <end position="360"/>
    </location>
</feature>
<dbReference type="PANTHER" id="PTHR30081:SF8">
    <property type="entry name" value="PROTEIN TRANSLOCASE SUBUNIT SECF"/>
    <property type="match status" value="1"/>
</dbReference>
<keyword evidence="7 9" id="KW-0811">Translocation</keyword>
<evidence type="ECO:0000256" key="6">
    <source>
        <dbReference type="ARBA" id="ARBA00022989"/>
    </source>
</evidence>
<dbReference type="AlphaFoldDB" id="A0A9W6RD40"/>
<dbReference type="PANTHER" id="PTHR30081">
    <property type="entry name" value="PROTEIN-EXPORT MEMBRANE PROTEIN SEC"/>
    <property type="match status" value="1"/>
</dbReference>
<accession>A0A9W6RD40</accession>
<comment type="subunit">
    <text evidence="9">Forms a complex with SecD. Part of the essential Sec protein translocation apparatus which comprises SecA, SecYEG and auxiliary proteins SecDF. Other proteins may also be involved.</text>
</comment>
<name>A0A9W6RD40_9ACTN</name>
<evidence type="ECO:0000256" key="5">
    <source>
        <dbReference type="ARBA" id="ARBA00022927"/>
    </source>
</evidence>
<dbReference type="GO" id="GO:0006605">
    <property type="term" value="P:protein targeting"/>
    <property type="evidence" value="ECO:0007669"/>
    <property type="project" value="UniProtKB-UniRule"/>
</dbReference>
<dbReference type="InterPro" id="IPR055344">
    <property type="entry name" value="SecD_SecF_C_bact"/>
</dbReference>
<dbReference type="SUPFAM" id="SSF82866">
    <property type="entry name" value="Multidrug efflux transporter AcrB transmembrane domain"/>
    <property type="match status" value="1"/>
</dbReference>
<dbReference type="Proteomes" id="UP001165135">
    <property type="component" value="Unassembled WGS sequence"/>
</dbReference>
<dbReference type="PRINTS" id="PR01755">
    <property type="entry name" value="SECFTRNLCASE"/>
</dbReference>
<dbReference type="GO" id="GO:0015450">
    <property type="term" value="F:protein-transporting ATPase activity"/>
    <property type="evidence" value="ECO:0007669"/>
    <property type="project" value="InterPro"/>
</dbReference>
<dbReference type="GO" id="GO:0005886">
    <property type="term" value="C:plasma membrane"/>
    <property type="evidence" value="ECO:0007669"/>
    <property type="project" value="UniProtKB-SubCell"/>
</dbReference>
<comment type="subcellular location">
    <subcellularLocation>
        <location evidence="1 9">Cell membrane</location>
        <topology evidence="1 9">Multi-pass membrane protein</topology>
    </subcellularLocation>
</comment>
<dbReference type="InterPro" id="IPR022645">
    <property type="entry name" value="SecD/SecF_bac"/>
</dbReference>
<feature type="transmembrane region" description="Helical" evidence="9">
    <location>
        <begin position="143"/>
        <end position="160"/>
    </location>
</feature>
<dbReference type="NCBIfam" id="TIGR00916">
    <property type="entry name" value="2A0604s01"/>
    <property type="match status" value="1"/>
</dbReference>
<organism evidence="12 13">
    <name type="scientific">Actinoallomurus iriomotensis</name>
    <dbReference type="NCBI Taxonomy" id="478107"/>
    <lineage>
        <taxon>Bacteria</taxon>
        <taxon>Bacillati</taxon>
        <taxon>Actinomycetota</taxon>
        <taxon>Actinomycetes</taxon>
        <taxon>Streptosporangiales</taxon>
        <taxon>Thermomonosporaceae</taxon>
        <taxon>Actinoallomurus</taxon>
    </lineage>
</organism>
<dbReference type="GO" id="GO:0065002">
    <property type="term" value="P:intracellular protein transmembrane transport"/>
    <property type="evidence" value="ECO:0007669"/>
    <property type="project" value="UniProtKB-UniRule"/>
</dbReference>
<protein>
    <recommendedName>
        <fullName evidence="9">Protein-export membrane protein SecF</fullName>
    </recommendedName>
</protein>
<dbReference type="RefSeq" id="WP_285618971.1">
    <property type="nucleotide sequence ID" value="NZ_BSTJ01000002.1"/>
</dbReference>
<feature type="region of interest" description="Disordered" evidence="10">
    <location>
        <begin position="317"/>
        <end position="395"/>
    </location>
</feature>
<dbReference type="EMBL" id="BSTJ01000002">
    <property type="protein sequence ID" value="GLY73543.1"/>
    <property type="molecule type" value="Genomic_DNA"/>
</dbReference>
<feature type="compositionally biased region" description="Low complexity" evidence="10">
    <location>
        <begin position="331"/>
        <end position="342"/>
    </location>
</feature>
<keyword evidence="8 9" id="KW-0472">Membrane</keyword>
<evidence type="ECO:0000256" key="7">
    <source>
        <dbReference type="ARBA" id="ARBA00023010"/>
    </source>
</evidence>
<keyword evidence="6 9" id="KW-1133">Transmembrane helix</keyword>
<dbReference type="InterPro" id="IPR022646">
    <property type="entry name" value="SecD/SecF_CS"/>
</dbReference>
<keyword evidence="2 9" id="KW-0813">Transport</keyword>
<feature type="transmembrane region" description="Helical" evidence="9">
    <location>
        <begin position="167"/>
        <end position="188"/>
    </location>
</feature>
<keyword evidence="3 9" id="KW-1003">Cell membrane</keyword>
<dbReference type="HAMAP" id="MF_01464_B">
    <property type="entry name" value="SecF_B"/>
    <property type="match status" value="1"/>
</dbReference>
<evidence type="ECO:0000256" key="8">
    <source>
        <dbReference type="ARBA" id="ARBA00023136"/>
    </source>
</evidence>
<evidence type="ECO:0000256" key="2">
    <source>
        <dbReference type="ARBA" id="ARBA00022448"/>
    </source>
</evidence>
<dbReference type="Gene3D" id="1.20.1640.10">
    <property type="entry name" value="Multidrug efflux transporter AcrB transmembrane domain"/>
    <property type="match status" value="1"/>
</dbReference>
<evidence type="ECO:0000259" key="11">
    <source>
        <dbReference type="Pfam" id="PF02355"/>
    </source>
</evidence>
<proteinExistence type="inferred from homology"/>
<dbReference type="GO" id="GO:0043952">
    <property type="term" value="P:protein transport by the Sec complex"/>
    <property type="evidence" value="ECO:0007669"/>
    <property type="project" value="UniProtKB-UniRule"/>
</dbReference>
<evidence type="ECO:0000313" key="13">
    <source>
        <dbReference type="Proteomes" id="UP001165135"/>
    </source>
</evidence>
<keyword evidence="4 9" id="KW-0812">Transmembrane</keyword>